<feature type="region of interest" description="Disordered" evidence="1">
    <location>
        <begin position="1"/>
        <end position="29"/>
    </location>
</feature>
<feature type="compositionally biased region" description="Polar residues" evidence="1">
    <location>
        <begin position="1"/>
        <end position="19"/>
    </location>
</feature>
<organism evidence="2 3">
    <name type="scientific">Portunus trituberculatus</name>
    <name type="common">Swimming crab</name>
    <name type="synonym">Neptunus trituberculatus</name>
    <dbReference type="NCBI Taxonomy" id="210409"/>
    <lineage>
        <taxon>Eukaryota</taxon>
        <taxon>Metazoa</taxon>
        <taxon>Ecdysozoa</taxon>
        <taxon>Arthropoda</taxon>
        <taxon>Crustacea</taxon>
        <taxon>Multicrustacea</taxon>
        <taxon>Malacostraca</taxon>
        <taxon>Eumalacostraca</taxon>
        <taxon>Eucarida</taxon>
        <taxon>Decapoda</taxon>
        <taxon>Pleocyemata</taxon>
        <taxon>Brachyura</taxon>
        <taxon>Eubrachyura</taxon>
        <taxon>Portunoidea</taxon>
        <taxon>Portunidae</taxon>
        <taxon>Portuninae</taxon>
        <taxon>Portunus</taxon>
    </lineage>
</organism>
<proteinExistence type="predicted"/>
<reference evidence="2 3" key="1">
    <citation type="submission" date="2019-05" db="EMBL/GenBank/DDBJ databases">
        <title>Another draft genome of Portunus trituberculatus and its Hox gene families provides insights of decapod evolution.</title>
        <authorList>
            <person name="Jeong J.-H."/>
            <person name="Song I."/>
            <person name="Kim S."/>
            <person name="Choi T."/>
            <person name="Kim D."/>
            <person name="Ryu S."/>
            <person name="Kim W."/>
        </authorList>
    </citation>
    <scope>NUCLEOTIDE SEQUENCE [LARGE SCALE GENOMIC DNA]</scope>
    <source>
        <tissue evidence="2">Muscle</tissue>
    </source>
</reference>
<evidence type="ECO:0000256" key="1">
    <source>
        <dbReference type="SAM" id="MobiDB-lite"/>
    </source>
</evidence>
<evidence type="ECO:0000313" key="2">
    <source>
        <dbReference type="EMBL" id="MPC69542.1"/>
    </source>
</evidence>
<sequence>MRSQHGTGESQVTKHTANHLTERKMTREM</sequence>
<comment type="caution">
    <text evidence="2">The sequence shown here is derived from an EMBL/GenBank/DDBJ whole genome shotgun (WGS) entry which is preliminary data.</text>
</comment>
<dbReference type="EMBL" id="VSRR010029607">
    <property type="protein sequence ID" value="MPC69542.1"/>
    <property type="molecule type" value="Genomic_DNA"/>
</dbReference>
<name>A0A5B7HEK0_PORTR</name>
<gene>
    <name evidence="2" type="ORF">E2C01_063770</name>
</gene>
<protein>
    <submittedName>
        <fullName evidence="2">Uncharacterized protein</fullName>
    </submittedName>
</protein>
<accession>A0A5B7HEK0</accession>
<dbReference type="Proteomes" id="UP000324222">
    <property type="component" value="Unassembled WGS sequence"/>
</dbReference>
<dbReference type="AlphaFoldDB" id="A0A5B7HEK0"/>
<feature type="compositionally biased region" description="Basic and acidic residues" evidence="1">
    <location>
        <begin position="20"/>
        <end position="29"/>
    </location>
</feature>
<keyword evidence="3" id="KW-1185">Reference proteome</keyword>
<evidence type="ECO:0000313" key="3">
    <source>
        <dbReference type="Proteomes" id="UP000324222"/>
    </source>
</evidence>